<dbReference type="OrthoDB" id="5086500at2759"/>
<evidence type="ECO:0000313" key="8">
    <source>
        <dbReference type="Proteomes" id="UP000297716"/>
    </source>
</evidence>
<dbReference type="PANTHER" id="PTHR48182">
    <property type="entry name" value="PROTEIN SERAC1"/>
    <property type="match status" value="1"/>
</dbReference>
<dbReference type="InterPro" id="IPR052374">
    <property type="entry name" value="SERAC1"/>
</dbReference>
<accession>A0A4Z0Z075</accession>
<evidence type="ECO:0000256" key="4">
    <source>
        <dbReference type="ARBA" id="ARBA00022824"/>
    </source>
</evidence>
<evidence type="ECO:0000256" key="5">
    <source>
        <dbReference type="ARBA" id="ARBA00023128"/>
    </source>
</evidence>
<protein>
    <submittedName>
        <fullName evidence="7">Uncharacterized protein</fullName>
    </submittedName>
</protein>
<dbReference type="EMBL" id="SKBN01000107">
    <property type="protein sequence ID" value="TGJ83026.1"/>
    <property type="molecule type" value="Genomic_DNA"/>
</dbReference>
<dbReference type="GO" id="GO:0005739">
    <property type="term" value="C:mitochondrion"/>
    <property type="evidence" value="ECO:0007669"/>
    <property type="project" value="UniProtKB-SubCell"/>
</dbReference>
<evidence type="ECO:0000313" key="7">
    <source>
        <dbReference type="EMBL" id="TGJ83026.1"/>
    </source>
</evidence>
<comment type="subcellular location">
    <subcellularLocation>
        <location evidence="2">Endoplasmic reticulum</location>
    </subcellularLocation>
    <subcellularLocation>
        <location evidence="3">Membrane</location>
    </subcellularLocation>
    <subcellularLocation>
        <location evidence="1">Mitochondrion</location>
    </subcellularLocation>
</comment>
<reference evidence="7 8" key="1">
    <citation type="submission" date="2019-03" db="EMBL/GenBank/DDBJ databases">
        <title>Draft genome sequence of Xylaria hypoxylon DSM 108379, a ubiquitous saprotrophic-parasitic fungi on hardwood.</title>
        <authorList>
            <person name="Buettner E."/>
            <person name="Leonhardt S."/>
            <person name="Gebauer A.M."/>
            <person name="Liers C."/>
            <person name="Hofrichter M."/>
            <person name="Kellner H."/>
        </authorList>
    </citation>
    <scope>NUCLEOTIDE SEQUENCE [LARGE SCALE GENOMIC DNA]</scope>
    <source>
        <strain evidence="7 8">DSM 108379</strain>
    </source>
</reference>
<keyword evidence="5" id="KW-0496">Mitochondrion</keyword>
<organism evidence="7 8">
    <name type="scientific">Xylaria hypoxylon</name>
    <dbReference type="NCBI Taxonomy" id="37992"/>
    <lineage>
        <taxon>Eukaryota</taxon>
        <taxon>Fungi</taxon>
        <taxon>Dikarya</taxon>
        <taxon>Ascomycota</taxon>
        <taxon>Pezizomycotina</taxon>
        <taxon>Sordariomycetes</taxon>
        <taxon>Xylariomycetidae</taxon>
        <taxon>Xylariales</taxon>
        <taxon>Xylariaceae</taxon>
        <taxon>Xylaria</taxon>
    </lineage>
</organism>
<dbReference type="GO" id="GO:0005783">
    <property type="term" value="C:endoplasmic reticulum"/>
    <property type="evidence" value="ECO:0007669"/>
    <property type="project" value="UniProtKB-SubCell"/>
</dbReference>
<sequence>MGSAESGGVSPAESGQNFLRILVDPVNANIDVIAIHGLNPLNKQSHAEATWTSEDKLWLRDFLPKRAPRARICLFGYNSNVAFGSSTAGIREQAENLLNHLEQIRAGRNHVGLGDIAAGIARCVTRNPENTFMAALRSNSQMLCTITDDFRQMLKEFQIISFYKTRPLGRLGIVVDPKAAVLRLPRTRERQIPIDSDHKEICKFASDKDPRYKIVEDNIAQMIKCATSQVPHRHDSVNISHADKSNISRITGDANIVTQAGQQNRSVTIGEENNTGQFGRENNCEVTGKRNLATQTTQEVSAVLLLLLRLILDKWGFPKW</sequence>
<keyword evidence="6" id="KW-0472">Membrane</keyword>
<dbReference type="Proteomes" id="UP000297716">
    <property type="component" value="Unassembled WGS sequence"/>
</dbReference>
<name>A0A4Z0Z075_9PEZI</name>
<comment type="caution">
    <text evidence="7">The sequence shown here is derived from an EMBL/GenBank/DDBJ whole genome shotgun (WGS) entry which is preliminary data.</text>
</comment>
<dbReference type="GO" id="GO:0016020">
    <property type="term" value="C:membrane"/>
    <property type="evidence" value="ECO:0007669"/>
    <property type="project" value="UniProtKB-SubCell"/>
</dbReference>
<evidence type="ECO:0000256" key="1">
    <source>
        <dbReference type="ARBA" id="ARBA00004173"/>
    </source>
</evidence>
<evidence type="ECO:0000256" key="3">
    <source>
        <dbReference type="ARBA" id="ARBA00004370"/>
    </source>
</evidence>
<keyword evidence="8" id="KW-1185">Reference proteome</keyword>
<dbReference type="AlphaFoldDB" id="A0A4Z0Z075"/>
<proteinExistence type="predicted"/>
<evidence type="ECO:0000256" key="6">
    <source>
        <dbReference type="ARBA" id="ARBA00023136"/>
    </source>
</evidence>
<keyword evidence="4" id="KW-0256">Endoplasmic reticulum</keyword>
<evidence type="ECO:0000256" key="2">
    <source>
        <dbReference type="ARBA" id="ARBA00004240"/>
    </source>
</evidence>
<gene>
    <name evidence="7" type="ORF">E0Z10_g5747</name>
</gene>
<dbReference type="PANTHER" id="PTHR48182:SF2">
    <property type="entry name" value="PROTEIN SERAC1"/>
    <property type="match status" value="1"/>
</dbReference>